<dbReference type="AlphaFoldDB" id="A0A347U7P2"/>
<reference evidence="2 4" key="2">
    <citation type="submission" date="2018-08" db="EMBL/GenBank/DDBJ databases">
        <title>Complete genome of the Arcobacter ellisii type strain LMG 26155.</title>
        <authorList>
            <person name="Miller W.G."/>
            <person name="Yee E."/>
            <person name="Bono J.L."/>
        </authorList>
    </citation>
    <scope>NUCLEOTIDE SEQUENCE [LARGE SCALE GENOMIC DNA]</scope>
    <source>
        <strain evidence="2 4">LMG 26155</strain>
    </source>
</reference>
<evidence type="ECO:0000313" key="2">
    <source>
        <dbReference type="EMBL" id="AXX94870.1"/>
    </source>
</evidence>
<feature type="region of interest" description="Disordered" evidence="1">
    <location>
        <begin position="57"/>
        <end position="77"/>
    </location>
</feature>
<proteinExistence type="predicted"/>
<name>A0A347U7P2_9BACT</name>
<sequence>MSDTLLKKPDILKILKIGRNKLYDIINSGDFIKPMRLPNTQIDLYSNNELQDWIQKQKEARDKTPSFTSPNSQKREN</sequence>
<evidence type="ECO:0000313" key="3">
    <source>
        <dbReference type="EMBL" id="RXI30531.1"/>
    </source>
</evidence>
<gene>
    <name evidence="2" type="ORF">AELL_1202</name>
    <name evidence="3" type="ORF">CP962_07120</name>
</gene>
<evidence type="ECO:0008006" key="6">
    <source>
        <dbReference type="Google" id="ProtNLM"/>
    </source>
</evidence>
<dbReference type="Proteomes" id="UP000290588">
    <property type="component" value="Unassembled WGS sequence"/>
</dbReference>
<dbReference type="EMBL" id="NXIG01000006">
    <property type="protein sequence ID" value="RXI30531.1"/>
    <property type="molecule type" value="Genomic_DNA"/>
</dbReference>
<protein>
    <recommendedName>
        <fullName evidence="6">Transcriptional regulator, AlpA family</fullName>
    </recommendedName>
</protein>
<organism evidence="3 5">
    <name type="scientific">Arcobacter ellisii</name>
    <dbReference type="NCBI Taxonomy" id="913109"/>
    <lineage>
        <taxon>Bacteria</taxon>
        <taxon>Pseudomonadati</taxon>
        <taxon>Campylobacterota</taxon>
        <taxon>Epsilonproteobacteria</taxon>
        <taxon>Campylobacterales</taxon>
        <taxon>Arcobacteraceae</taxon>
        <taxon>Arcobacter</taxon>
    </lineage>
</organism>
<accession>A0A347U7P2</accession>
<keyword evidence="4" id="KW-1185">Reference proteome</keyword>
<evidence type="ECO:0000313" key="5">
    <source>
        <dbReference type="Proteomes" id="UP000290588"/>
    </source>
</evidence>
<dbReference type="EMBL" id="CP032097">
    <property type="protein sequence ID" value="AXX94870.1"/>
    <property type="molecule type" value="Genomic_DNA"/>
</dbReference>
<evidence type="ECO:0000256" key="1">
    <source>
        <dbReference type="SAM" id="MobiDB-lite"/>
    </source>
</evidence>
<reference evidence="3 5" key="1">
    <citation type="submission" date="2017-09" db="EMBL/GenBank/DDBJ databases">
        <title>Genomics of the genus Arcobacter.</title>
        <authorList>
            <person name="Perez-Cataluna A."/>
            <person name="Figueras M.J."/>
            <person name="Salas-Masso N."/>
        </authorList>
    </citation>
    <scope>NUCLEOTIDE SEQUENCE [LARGE SCALE GENOMIC DNA]</scope>
    <source>
        <strain evidence="3 5">CECT 7837</strain>
    </source>
</reference>
<evidence type="ECO:0000313" key="4">
    <source>
        <dbReference type="Proteomes" id="UP000262582"/>
    </source>
</evidence>
<dbReference type="RefSeq" id="WP_118917078.1">
    <property type="nucleotide sequence ID" value="NZ_CP032097.1"/>
</dbReference>
<dbReference type="KEGG" id="aell:AELL_1202"/>
<dbReference type="Proteomes" id="UP000262582">
    <property type="component" value="Chromosome"/>
</dbReference>
<feature type="compositionally biased region" description="Polar residues" evidence="1">
    <location>
        <begin position="65"/>
        <end position="77"/>
    </location>
</feature>